<dbReference type="PANTHER" id="PTHR32419:SF6">
    <property type="entry name" value="GLUTATHIONE S-TRANSFERASE OMEGA-LIKE 1-RELATED"/>
    <property type="match status" value="1"/>
</dbReference>
<dbReference type="InterPro" id="IPR036282">
    <property type="entry name" value="Glutathione-S-Trfase_C_sf"/>
</dbReference>
<feature type="site" description="Lowers pKa of active site Cys" evidence="3">
    <location>
        <position position="295"/>
    </location>
</feature>
<evidence type="ECO:0000259" key="4">
    <source>
        <dbReference type="PROSITE" id="PS50405"/>
    </source>
</evidence>
<dbReference type="SFLD" id="SFLDG01148">
    <property type="entry name" value="Xi_(cytGST)"/>
    <property type="match status" value="1"/>
</dbReference>
<comment type="caution">
    <text evidence="5">The sequence shown here is derived from an EMBL/GenBank/DDBJ whole genome shotgun (WGS) entry which is preliminary data.</text>
</comment>
<dbReference type="InterPro" id="IPR040079">
    <property type="entry name" value="Glutathione_S-Trfase"/>
</dbReference>
<feature type="binding site" evidence="2">
    <location>
        <begin position="147"/>
        <end position="148"/>
    </location>
    <ligand>
        <name>glutathione</name>
        <dbReference type="ChEBI" id="CHEBI:57925"/>
    </ligand>
</feature>
<protein>
    <submittedName>
        <fullName evidence="5">Glutathione S-transferase protein</fullName>
    </submittedName>
</protein>
<evidence type="ECO:0000256" key="3">
    <source>
        <dbReference type="PIRSR" id="PIRSR015753-3"/>
    </source>
</evidence>
<name>A0A133PQL5_9FIRM</name>
<evidence type="ECO:0000256" key="1">
    <source>
        <dbReference type="PIRSR" id="PIRSR015753-1"/>
    </source>
</evidence>
<feature type="site" description="Lowers pKa of active site Cys" evidence="3">
    <location>
        <position position="252"/>
    </location>
</feature>
<dbReference type="RefSeq" id="WP_060799955.1">
    <property type="nucleotide sequence ID" value="NZ_KQ957096.1"/>
</dbReference>
<reference evidence="5 6" key="1">
    <citation type="submission" date="2016-01" db="EMBL/GenBank/DDBJ databases">
        <authorList>
            <person name="Oliw E.H."/>
        </authorList>
    </citation>
    <scope>NUCLEOTIDE SEQUENCE [LARGE SCALE GENOMIC DNA]</scope>
    <source>
        <strain evidence="5 6">CMW7756A</strain>
    </source>
</reference>
<dbReference type="InterPro" id="IPR016639">
    <property type="entry name" value="GST_Omega/GSH"/>
</dbReference>
<dbReference type="SUPFAM" id="SSF52833">
    <property type="entry name" value="Thioredoxin-like"/>
    <property type="match status" value="1"/>
</dbReference>
<evidence type="ECO:0000313" key="6">
    <source>
        <dbReference type="Proteomes" id="UP000070174"/>
    </source>
</evidence>
<gene>
    <name evidence="5" type="ORF">HMPREF3229_00751</name>
</gene>
<proteinExistence type="predicted"/>
<dbReference type="SUPFAM" id="SSF47616">
    <property type="entry name" value="GST C-terminal domain-like"/>
    <property type="match status" value="1"/>
</dbReference>
<feature type="active site" description="Nucleophile" evidence="1">
    <location>
        <position position="63"/>
    </location>
</feature>
<dbReference type="GO" id="GO:0004364">
    <property type="term" value="F:glutathione transferase activity"/>
    <property type="evidence" value="ECO:0007669"/>
    <property type="project" value="InterPro"/>
</dbReference>
<dbReference type="InterPro" id="IPR036249">
    <property type="entry name" value="Thioredoxin-like_sf"/>
</dbReference>
<feature type="binding site" evidence="2">
    <location>
        <position position="96"/>
    </location>
    <ligand>
        <name>glutathione</name>
        <dbReference type="ChEBI" id="CHEBI:57925"/>
    </ligand>
</feature>
<dbReference type="InterPro" id="IPR004045">
    <property type="entry name" value="Glutathione_S-Trfase_N"/>
</dbReference>
<feature type="binding site" evidence="2">
    <location>
        <begin position="129"/>
        <end position="132"/>
    </location>
    <ligand>
        <name>glutathione</name>
        <dbReference type="ChEBI" id="CHEBI:57925"/>
    </ligand>
</feature>
<dbReference type="Proteomes" id="UP000070174">
    <property type="component" value="Unassembled WGS sequence"/>
</dbReference>
<dbReference type="Gene3D" id="1.20.1050.10">
    <property type="match status" value="1"/>
</dbReference>
<dbReference type="InterPro" id="IPR010987">
    <property type="entry name" value="Glutathione-S-Trfase_C-like"/>
</dbReference>
<dbReference type="SFLD" id="SFLDG01206">
    <property type="entry name" value="Xi.1"/>
    <property type="match status" value="1"/>
</dbReference>
<dbReference type="AlphaFoldDB" id="A0A133PQL5"/>
<dbReference type="PIRSF" id="PIRSF015753">
    <property type="entry name" value="GST"/>
    <property type="match status" value="1"/>
</dbReference>
<dbReference type="PROSITE" id="PS50405">
    <property type="entry name" value="GST_CTER"/>
    <property type="match status" value="1"/>
</dbReference>
<feature type="active site" description="Proton donor/acceptor" evidence="1">
    <location>
        <position position="194"/>
    </location>
</feature>
<dbReference type="PANTHER" id="PTHR32419">
    <property type="entry name" value="GLUTATHIONYL-HYDROQUINONE REDUCTASE"/>
    <property type="match status" value="1"/>
</dbReference>
<keyword evidence="5" id="KW-0808">Transferase</keyword>
<dbReference type="CDD" id="cd03190">
    <property type="entry name" value="GST_C_Omega_like"/>
    <property type="match status" value="1"/>
</dbReference>
<accession>A0A133PQL5</accession>
<dbReference type="Gene3D" id="3.40.30.10">
    <property type="entry name" value="Glutaredoxin"/>
    <property type="match status" value="1"/>
</dbReference>
<dbReference type="GO" id="GO:0005737">
    <property type="term" value="C:cytoplasm"/>
    <property type="evidence" value="ECO:0007669"/>
    <property type="project" value="TreeGrafter"/>
</dbReference>
<dbReference type="PATRIC" id="fig|54005.3.peg.738"/>
<evidence type="ECO:0000313" key="5">
    <source>
        <dbReference type="EMBL" id="KXA30885.1"/>
    </source>
</evidence>
<dbReference type="SFLD" id="SFLDS00019">
    <property type="entry name" value="Glutathione_Transferase_(cytos"/>
    <property type="match status" value="1"/>
</dbReference>
<feature type="domain" description="GST C-terminal" evidence="4">
    <location>
        <begin position="171"/>
        <end position="295"/>
    </location>
</feature>
<dbReference type="Pfam" id="PF13409">
    <property type="entry name" value="GST_N_2"/>
    <property type="match status" value="1"/>
</dbReference>
<dbReference type="InterPro" id="IPR047047">
    <property type="entry name" value="GST_Omega-like_C"/>
</dbReference>
<dbReference type="FunFam" id="3.40.30.10:FF:000058">
    <property type="entry name" value="Glutathione S-transferase, omega"/>
    <property type="match status" value="1"/>
</dbReference>
<dbReference type="Pfam" id="PF13410">
    <property type="entry name" value="GST_C_2"/>
    <property type="match status" value="1"/>
</dbReference>
<dbReference type="EMBL" id="LRQE01000023">
    <property type="protein sequence ID" value="KXA30885.1"/>
    <property type="molecule type" value="Genomic_DNA"/>
</dbReference>
<organism evidence="5">
    <name type="scientific">Peptoniphilus harei</name>
    <dbReference type="NCBI Taxonomy" id="54005"/>
    <lineage>
        <taxon>Bacteria</taxon>
        <taxon>Bacillati</taxon>
        <taxon>Bacillota</taxon>
        <taxon>Tissierellia</taxon>
        <taxon>Tissierellales</taxon>
        <taxon>Peptoniphilaceae</taxon>
        <taxon>Peptoniphilus</taxon>
    </lineage>
</organism>
<evidence type="ECO:0000256" key="2">
    <source>
        <dbReference type="PIRSR" id="PIRSR015753-2"/>
    </source>
</evidence>
<sequence>MGLLVEGKWVDEWYDTESTGGKFVRKDSSFRDWITKDGKIDDEDRKAYPAEKGRYHLYVSLACPWAARALMVRKLKGLEDIVGLSIVSPLMYDKGWTFGDYPGATEDKVHGFKYLHELYTHVKPDYTGRVTVPVLYDTKEEKIVNNESSEIIRIFNHAFDDLGAKEGDFYPEELRDEIDEINDFVYDRINNGVYKAGFATKQEVYQEEAKNVFEALDMIEEILSKNKFLVGDRFTEADIRLFTTLVRFDPVYFGHFKCNLRPLTSYKNIWRYTRIIYNMEGVAETVDLDHIKTHYYMSHDLINPNKIVPIGPEIDFSL</sequence>